<keyword evidence="11" id="KW-1185">Reference proteome</keyword>
<dbReference type="GO" id="GO:0006952">
    <property type="term" value="P:defense response"/>
    <property type="evidence" value="ECO:0007669"/>
    <property type="project" value="UniProtKB-KW"/>
</dbReference>
<keyword evidence="7" id="KW-0568">Pathogenesis-related protein</keyword>
<dbReference type="InterPro" id="IPR004326">
    <property type="entry name" value="Mlo"/>
</dbReference>
<evidence type="ECO:0000256" key="6">
    <source>
        <dbReference type="ARBA" id="ARBA00023136"/>
    </source>
</evidence>
<evidence type="ECO:0000256" key="7">
    <source>
        <dbReference type="ARBA" id="ARBA00023265"/>
    </source>
</evidence>
<keyword evidence="3 9" id="KW-0812">Transmembrane</keyword>
<evidence type="ECO:0000313" key="10">
    <source>
        <dbReference type="EMBL" id="KAF7839375.1"/>
    </source>
</evidence>
<dbReference type="AlphaFoldDB" id="A0A834X7G3"/>
<comment type="subcellular location">
    <subcellularLocation>
        <location evidence="1">Membrane</location>
        <topology evidence="1">Multi-pass membrane protein</topology>
    </subcellularLocation>
</comment>
<keyword evidence="5 9" id="KW-1133">Transmembrane helix</keyword>
<dbReference type="GO" id="GO:0016020">
    <property type="term" value="C:membrane"/>
    <property type="evidence" value="ECO:0007669"/>
    <property type="project" value="UniProtKB-SubCell"/>
</dbReference>
<protein>
    <submittedName>
        <fullName evidence="10">Vesicle-associated protein 4-2</fullName>
    </submittedName>
</protein>
<organism evidence="10 11">
    <name type="scientific">Senna tora</name>
    <dbReference type="NCBI Taxonomy" id="362788"/>
    <lineage>
        <taxon>Eukaryota</taxon>
        <taxon>Viridiplantae</taxon>
        <taxon>Streptophyta</taxon>
        <taxon>Embryophyta</taxon>
        <taxon>Tracheophyta</taxon>
        <taxon>Spermatophyta</taxon>
        <taxon>Magnoliopsida</taxon>
        <taxon>eudicotyledons</taxon>
        <taxon>Gunneridae</taxon>
        <taxon>Pentapetalae</taxon>
        <taxon>rosids</taxon>
        <taxon>fabids</taxon>
        <taxon>Fabales</taxon>
        <taxon>Fabaceae</taxon>
        <taxon>Caesalpinioideae</taxon>
        <taxon>Cassia clade</taxon>
        <taxon>Senna</taxon>
    </lineage>
</organism>
<evidence type="ECO:0000256" key="5">
    <source>
        <dbReference type="ARBA" id="ARBA00022989"/>
    </source>
</evidence>
<feature type="transmembrane region" description="Helical" evidence="9">
    <location>
        <begin position="138"/>
        <end position="155"/>
    </location>
</feature>
<evidence type="ECO:0000256" key="9">
    <source>
        <dbReference type="SAM" id="Phobius"/>
    </source>
</evidence>
<sequence>MVASLPSSPLSNLEQASLTEQATPEKRSTPQNSHPTRQDFHFPCSILLANFLLAQILNGMVTEFWVIRDYTDLAVEEYHGAKFIEQPENNEKPEKSGLKFKIMSLKVIGAIDYVPELLSCGVRVVFLDPEHPIPGEHSYLWFPFIPLIIILLVGTKLQVIITKMGVSIQETSVGRC</sequence>
<proteinExistence type="inferred from homology"/>
<feature type="region of interest" description="Disordered" evidence="8">
    <location>
        <begin position="1"/>
        <end position="36"/>
    </location>
</feature>
<gene>
    <name evidence="10" type="ORF">G2W53_007857</name>
</gene>
<dbReference type="EMBL" id="JAAIUW010000003">
    <property type="protein sequence ID" value="KAF7839375.1"/>
    <property type="molecule type" value="Genomic_DNA"/>
</dbReference>
<comment type="similarity">
    <text evidence="2">Belongs to the MLO family.</text>
</comment>
<comment type="caution">
    <text evidence="10">The sequence shown here is derived from an EMBL/GenBank/DDBJ whole genome shotgun (WGS) entry which is preliminary data.</text>
</comment>
<name>A0A834X7G3_9FABA</name>
<evidence type="ECO:0000256" key="1">
    <source>
        <dbReference type="ARBA" id="ARBA00004141"/>
    </source>
</evidence>
<dbReference type="Pfam" id="PF03094">
    <property type="entry name" value="Mlo"/>
    <property type="match status" value="1"/>
</dbReference>
<dbReference type="Proteomes" id="UP000634136">
    <property type="component" value="Unassembled WGS sequence"/>
</dbReference>
<feature type="compositionally biased region" description="Polar residues" evidence="8">
    <location>
        <begin position="1"/>
        <end position="22"/>
    </location>
</feature>
<evidence type="ECO:0000256" key="8">
    <source>
        <dbReference type="SAM" id="MobiDB-lite"/>
    </source>
</evidence>
<reference evidence="10" key="1">
    <citation type="submission" date="2020-09" db="EMBL/GenBank/DDBJ databases">
        <title>Genome-Enabled Discovery of Anthraquinone Biosynthesis in Senna tora.</title>
        <authorList>
            <person name="Kang S.-H."/>
            <person name="Pandey R.P."/>
            <person name="Lee C.-M."/>
            <person name="Sim J.-S."/>
            <person name="Jeong J.-T."/>
            <person name="Choi B.-S."/>
            <person name="Jung M."/>
            <person name="Ginzburg D."/>
            <person name="Zhao K."/>
            <person name="Won S.Y."/>
            <person name="Oh T.-J."/>
            <person name="Yu Y."/>
            <person name="Kim N.-H."/>
            <person name="Lee O.R."/>
            <person name="Lee T.-H."/>
            <person name="Bashyal P."/>
            <person name="Kim T.-S."/>
            <person name="Lee W.-H."/>
            <person name="Kawkins C."/>
            <person name="Kim C.-K."/>
            <person name="Kim J.S."/>
            <person name="Ahn B.O."/>
            <person name="Rhee S.Y."/>
            <person name="Sohng J.K."/>
        </authorList>
    </citation>
    <scope>NUCLEOTIDE SEQUENCE</scope>
    <source>
        <tissue evidence="10">Leaf</tissue>
    </source>
</reference>
<evidence type="ECO:0000313" key="11">
    <source>
        <dbReference type="Proteomes" id="UP000634136"/>
    </source>
</evidence>
<evidence type="ECO:0000256" key="3">
    <source>
        <dbReference type="ARBA" id="ARBA00022692"/>
    </source>
</evidence>
<keyword evidence="6 9" id="KW-0472">Membrane</keyword>
<evidence type="ECO:0000256" key="4">
    <source>
        <dbReference type="ARBA" id="ARBA00022821"/>
    </source>
</evidence>
<keyword evidence="4" id="KW-0611">Plant defense</keyword>
<accession>A0A834X7G3</accession>
<evidence type="ECO:0000256" key="2">
    <source>
        <dbReference type="ARBA" id="ARBA00006574"/>
    </source>
</evidence>